<dbReference type="AlphaFoldDB" id="A0A1G8FZD4"/>
<feature type="compositionally biased region" description="Basic and acidic residues" evidence="1">
    <location>
        <begin position="1"/>
        <end position="11"/>
    </location>
</feature>
<accession>A0A1G8FZD4</accession>
<gene>
    <name evidence="2" type="ORF">SAMN04489735_11031</name>
</gene>
<evidence type="ECO:0000313" key="3">
    <source>
        <dbReference type="Proteomes" id="UP000198956"/>
    </source>
</evidence>
<reference evidence="2 3" key="1">
    <citation type="submission" date="2016-10" db="EMBL/GenBank/DDBJ databases">
        <authorList>
            <person name="de Groot N.N."/>
        </authorList>
    </citation>
    <scope>NUCLEOTIDE SEQUENCE [LARGE SCALE GENOMIC DNA]</scope>
    <source>
        <strain evidence="2 3">L 420-91</strain>
    </source>
</reference>
<dbReference type="Proteomes" id="UP000198956">
    <property type="component" value="Unassembled WGS sequence"/>
</dbReference>
<sequence>YRKNASEEAGREGSVTDAKSSGVIGAANG</sequence>
<evidence type="ECO:0000256" key="1">
    <source>
        <dbReference type="SAM" id="MobiDB-lite"/>
    </source>
</evidence>
<feature type="region of interest" description="Disordered" evidence="1">
    <location>
        <begin position="1"/>
        <end position="29"/>
    </location>
</feature>
<name>A0A1G8FZD4_ANETH</name>
<dbReference type="EMBL" id="FNDE01000103">
    <property type="protein sequence ID" value="SDH87450.1"/>
    <property type="molecule type" value="Genomic_DNA"/>
</dbReference>
<organism evidence="2 3">
    <name type="scientific">Aneurinibacillus thermoaerophilus</name>
    <dbReference type="NCBI Taxonomy" id="143495"/>
    <lineage>
        <taxon>Bacteria</taxon>
        <taxon>Bacillati</taxon>
        <taxon>Bacillota</taxon>
        <taxon>Bacilli</taxon>
        <taxon>Bacillales</taxon>
        <taxon>Paenibacillaceae</taxon>
        <taxon>Aneurinibacillus group</taxon>
        <taxon>Aneurinibacillus</taxon>
    </lineage>
</organism>
<feature type="non-terminal residue" evidence="2">
    <location>
        <position position="1"/>
    </location>
</feature>
<proteinExistence type="predicted"/>
<protein>
    <submittedName>
        <fullName evidence="2">Uncharacterized protein</fullName>
    </submittedName>
</protein>
<evidence type="ECO:0000313" key="2">
    <source>
        <dbReference type="EMBL" id="SDH87450.1"/>
    </source>
</evidence>